<dbReference type="GO" id="GO:0016491">
    <property type="term" value="F:oxidoreductase activity"/>
    <property type="evidence" value="ECO:0007669"/>
    <property type="project" value="UniProtKB-KW"/>
</dbReference>
<accession>A0A2X2JXL1</accession>
<proteinExistence type="predicted"/>
<keyword evidence="2" id="KW-0560">Oxidoreductase</keyword>
<dbReference type="Proteomes" id="UP000249913">
    <property type="component" value="Unassembled WGS sequence"/>
</dbReference>
<name>A0A2X2JXL1_STAAU</name>
<feature type="domain" description="VOC" evidence="1">
    <location>
        <begin position="5"/>
        <end position="82"/>
    </location>
</feature>
<reference evidence="2 3" key="1">
    <citation type="submission" date="2018-06" db="EMBL/GenBank/DDBJ databases">
        <authorList>
            <consortium name="Pathogen Informatics"/>
            <person name="Doyle S."/>
        </authorList>
    </citation>
    <scope>NUCLEOTIDE SEQUENCE [LARGE SCALE GENOMIC DNA]</scope>
    <source>
        <strain evidence="2 3">NCTC7878</strain>
    </source>
</reference>
<dbReference type="Pfam" id="PF00903">
    <property type="entry name" value="Glyoxalase"/>
    <property type="match status" value="1"/>
</dbReference>
<dbReference type="Gene3D" id="3.10.180.10">
    <property type="entry name" value="2,3-Dihydroxybiphenyl 1,2-Dioxygenase, domain 1"/>
    <property type="match status" value="1"/>
</dbReference>
<sequence>MNIVGHHHISMYTKDAKRNKDFYTNVLGLRLVEKSVNQDNPSMYHLFYGDEVGTAGTILSFLKFPMRVISSQVLKRFIDFHY</sequence>
<dbReference type="InterPro" id="IPR037523">
    <property type="entry name" value="VOC_core"/>
</dbReference>
<dbReference type="PROSITE" id="PS51819">
    <property type="entry name" value="VOC"/>
    <property type="match status" value="1"/>
</dbReference>
<dbReference type="EMBL" id="UAUX01000003">
    <property type="protein sequence ID" value="SPZ96936.1"/>
    <property type="molecule type" value="Genomic_DNA"/>
</dbReference>
<gene>
    <name evidence="2" type="primary">mhqO_1</name>
    <name evidence="2" type="ORF">NCTC7878_00356</name>
</gene>
<dbReference type="PANTHER" id="PTHR36110:SF4">
    <property type="entry name" value="RING-CLEAVING DIOXYGENASE MHQA-RELATED"/>
    <property type="match status" value="1"/>
</dbReference>
<organism evidence="2 3">
    <name type="scientific">Staphylococcus aureus</name>
    <dbReference type="NCBI Taxonomy" id="1280"/>
    <lineage>
        <taxon>Bacteria</taxon>
        <taxon>Bacillati</taxon>
        <taxon>Bacillota</taxon>
        <taxon>Bacilli</taxon>
        <taxon>Bacillales</taxon>
        <taxon>Staphylococcaceae</taxon>
        <taxon>Staphylococcus</taxon>
    </lineage>
</organism>
<protein>
    <submittedName>
        <fullName evidence="2">Glyoxalase family protein</fullName>
        <ecNumber evidence="2">1.13.11.-</ecNumber>
    </submittedName>
</protein>
<dbReference type="InterPro" id="IPR029068">
    <property type="entry name" value="Glyas_Bleomycin-R_OHBP_Dase"/>
</dbReference>
<dbReference type="PANTHER" id="PTHR36110">
    <property type="entry name" value="RING-CLEAVING DIOXYGENASE MHQE-RELATED"/>
    <property type="match status" value="1"/>
</dbReference>
<dbReference type="SUPFAM" id="SSF54593">
    <property type="entry name" value="Glyoxalase/Bleomycin resistance protein/Dihydroxybiphenyl dioxygenase"/>
    <property type="match status" value="1"/>
</dbReference>
<dbReference type="InterPro" id="IPR052537">
    <property type="entry name" value="Extradiol_RC_dioxygenase"/>
</dbReference>
<dbReference type="InterPro" id="IPR004360">
    <property type="entry name" value="Glyas_Fos-R_dOase_dom"/>
</dbReference>
<dbReference type="AlphaFoldDB" id="A0A2X2JXL1"/>
<dbReference type="EC" id="1.13.11.-" evidence="2"/>
<evidence type="ECO:0000313" key="2">
    <source>
        <dbReference type="EMBL" id="SPZ96936.1"/>
    </source>
</evidence>
<evidence type="ECO:0000313" key="3">
    <source>
        <dbReference type="Proteomes" id="UP000249913"/>
    </source>
</evidence>
<evidence type="ECO:0000259" key="1">
    <source>
        <dbReference type="PROSITE" id="PS51819"/>
    </source>
</evidence>